<dbReference type="EMBL" id="JAGJCB010000009">
    <property type="protein sequence ID" value="MBP0904331.1"/>
    <property type="molecule type" value="Genomic_DNA"/>
</dbReference>
<protein>
    <submittedName>
        <fullName evidence="1">Uncharacterized protein</fullName>
    </submittedName>
</protein>
<accession>A0ABS4BWF0</accession>
<gene>
    <name evidence="1" type="ORF">J8H85_10875</name>
</gene>
<evidence type="ECO:0000313" key="1">
    <source>
        <dbReference type="EMBL" id="MBP0904331.1"/>
    </source>
</evidence>
<proteinExistence type="predicted"/>
<comment type="caution">
    <text evidence="1">The sequence shown here is derived from an EMBL/GenBank/DDBJ whole genome shotgun (WGS) entry which is preliminary data.</text>
</comment>
<dbReference type="Proteomes" id="UP000670776">
    <property type="component" value="Unassembled WGS sequence"/>
</dbReference>
<keyword evidence="2" id="KW-1185">Reference proteome</keyword>
<name>A0ABS4BWF0_9FLAO</name>
<evidence type="ECO:0000313" key="2">
    <source>
        <dbReference type="Proteomes" id="UP000670776"/>
    </source>
</evidence>
<dbReference type="RefSeq" id="WP_209655225.1">
    <property type="nucleotide sequence ID" value="NZ_JAGJCB010000009.1"/>
</dbReference>
<sequence>MTLIIAKIVNDDIQIISDTKITDVFLGSQNPLLGQLKTVLLNPYISISFSGLPDYVNDVLEPFYKSEFPDFNSILVVNSILIKCLEINRKSENLTNFIICYLHQNKPKIFRISNYQIEPNLKTAWIGDIIGFNKYQEYYHSLEKIIEFDKMEDAFEKVINDSSVETVGDFVIRVANERDKSDEIEFLNYQINRIRYFGPYNFVNIDNEKFMVKHASSQKGGYGFSLFRSCDPQRPAIGFHFHVGGFGLIFFPKLNYTNGAIIQNQPDGEAFAMEIKNKYGFDVHGLLVSKKGLSFKHINTSACYK</sequence>
<reference evidence="1 2" key="1">
    <citation type="submission" date="2021-04" db="EMBL/GenBank/DDBJ databases">
        <title>Mariniflexile gromovii gen. nov., sp. nov., a gliding bacterium isolated from the sea urchin Strongylocentrotus intermedius.</title>
        <authorList>
            <person name="Ko S."/>
            <person name="Le V."/>
            <person name="Ahn C.-Y."/>
            <person name="Oh H.-M."/>
        </authorList>
    </citation>
    <scope>NUCLEOTIDE SEQUENCE [LARGE SCALE GENOMIC DNA]</scope>
    <source>
        <strain evidence="1 2">KCTC 12570</strain>
    </source>
</reference>
<organism evidence="1 2">
    <name type="scientific">Mariniflexile gromovii</name>
    <dbReference type="NCBI Taxonomy" id="362523"/>
    <lineage>
        <taxon>Bacteria</taxon>
        <taxon>Pseudomonadati</taxon>
        <taxon>Bacteroidota</taxon>
        <taxon>Flavobacteriia</taxon>
        <taxon>Flavobacteriales</taxon>
        <taxon>Flavobacteriaceae</taxon>
        <taxon>Mariniflexile</taxon>
    </lineage>
</organism>